<feature type="region of interest" description="Disordered" evidence="1">
    <location>
        <begin position="1"/>
        <end position="32"/>
    </location>
</feature>
<feature type="compositionally biased region" description="Polar residues" evidence="1">
    <location>
        <begin position="1"/>
        <end position="17"/>
    </location>
</feature>
<evidence type="ECO:0000313" key="4">
    <source>
        <dbReference type="Proteomes" id="UP001318860"/>
    </source>
</evidence>
<sequence>MRDLQLQTPQRDQTSANRRSRSTSDLNKIPRKVSKKSLSTAFKAVSEDDSTVLEPLKEFSEVSDDNPFVESAENFIALANPVDTHSSETVAISDLTSPSLSSFSVITSDDHVAVNPADTNGRNRETDFFNEIKSIETELVIKHLREARIQVLKSKDVGPSKKILDAMINIIIEEFYGGLYEENEWLDKLLSRKANMVFLSFMMGIYAILMFWFFYSDDTGFLTTGPTPT</sequence>
<evidence type="ECO:0000256" key="2">
    <source>
        <dbReference type="SAM" id="Phobius"/>
    </source>
</evidence>
<accession>A0ABR0XPW6</accession>
<keyword evidence="4" id="KW-1185">Reference proteome</keyword>
<name>A0ABR0XPW6_REHGL</name>
<dbReference type="Proteomes" id="UP001318860">
    <property type="component" value="Unassembled WGS sequence"/>
</dbReference>
<keyword evidence="2" id="KW-0472">Membrane</keyword>
<organism evidence="3 4">
    <name type="scientific">Rehmannia glutinosa</name>
    <name type="common">Chinese foxglove</name>
    <dbReference type="NCBI Taxonomy" id="99300"/>
    <lineage>
        <taxon>Eukaryota</taxon>
        <taxon>Viridiplantae</taxon>
        <taxon>Streptophyta</taxon>
        <taxon>Embryophyta</taxon>
        <taxon>Tracheophyta</taxon>
        <taxon>Spermatophyta</taxon>
        <taxon>Magnoliopsida</taxon>
        <taxon>eudicotyledons</taxon>
        <taxon>Gunneridae</taxon>
        <taxon>Pentapetalae</taxon>
        <taxon>asterids</taxon>
        <taxon>lamiids</taxon>
        <taxon>Lamiales</taxon>
        <taxon>Orobanchaceae</taxon>
        <taxon>Rehmannieae</taxon>
        <taxon>Rehmannia</taxon>
    </lineage>
</organism>
<proteinExistence type="predicted"/>
<gene>
    <name evidence="3" type="ORF">DH2020_004345</name>
</gene>
<feature type="transmembrane region" description="Helical" evidence="2">
    <location>
        <begin position="196"/>
        <end position="215"/>
    </location>
</feature>
<keyword evidence="2" id="KW-0812">Transmembrane</keyword>
<comment type="caution">
    <text evidence="3">The sequence shown here is derived from an EMBL/GenBank/DDBJ whole genome shotgun (WGS) entry which is preliminary data.</text>
</comment>
<protein>
    <submittedName>
        <fullName evidence="3">Uncharacterized protein</fullName>
    </submittedName>
</protein>
<evidence type="ECO:0000313" key="3">
    <source>
        <dbReference type="EMBL" id="KAK6160964.1"/>
    </source>
</evidence>
<dbReference type="EMBL" id="JABTTQ020000003">
    <property type="protein sequence ID" value="KAK6160964.1"/>
    <property type="molecule type" value="Genomic_DNA"/>
</dbReference>
<evidence type="ECO:0000256" key="1">
    <source>
        <dbReference type="SAM" id="MobiDB-lite"/>
    </source>
</evidence>
<keyword evidence="2" id="KW-1133">Transmembrane helix</keyword>
<reference evidence="3 4" key="1">
    <citation type="journal article" date="2021" name="Comput. Struct. Biotechnol. J.">
        <title>De novo genome assembly of the potent medicinal plant Rehmannia glutinosa using nanopore technology.</title>
        <authorList>
            <person name="Ma L."/>
            <person name="Dong C."/>
            <person name="Song C."/>
            <person name="Wang X."/>
            <person name="Zheng X."/>
            <person name="Niu Y."/>
            <person name="Chen S."/>
            <person name="Feng W."/>
        </authorList>
    </citation>
    <scope>NUCLEOTIDE SEQUENCE [LARGE SCALE GENOMIC DNA]</scope>
    <source>
        <strain evidence="3">DH-2019</strain>
    </source>
</reference>